<dbReference type="OrthoDB" id="8410640at2"/>
<gene>
    <name evidence="4" type="ORF">FEV51_10915</name>
</gene>
<dbReference type="InterPro" id="IPR003715">
    <property type="entry name" value="Poly_export_N"/>
</dbReference>
<protein>
    <submittedName>
        <fullName evidence="4">Polysaccharide export protein</fullName>
    </submittedName>
</protein>
<dbReference type="PANTHER" id="PTHR33619:SF3">
    <property type="entry name" value="POLYSACCHARIDE EXPORT PROTEIN GFCE-RELATED"/>
    <property type="match status" value="1"/>
</dbReference>
<dbReference type="PROSITE" id="PS51257">
    <property type="entry name" value="PROKAR_LIPOPROTEIN"/>
    <property type="match status" value="1"/>
</dbReference>
<dbReference type="Pfam" id="PF10531">
    <property type="entry name" value="SLBB"/>
    <property type="match status" value="1"/>
</dbReference>
<reference evidence="4 5" key="1">
    <citation type="submission" date="2019-05" db="EMBL/GenBank/DDBJ databases">
        <title>Erythrobacter marisflavi sp. nov., isolated from isolated from water of an estuary environment.</title>
        <authorList>
            <person name="Yoon J.-H."/>
        </authorList>
    </citation>
    <scope>NUCLEOTIDE SEQUENCE [LARGE SCALE GENOMIC DNA]</scope>
    <source>
        <strain evidence="4 5">KEM-5</strain>
    </source>
</reference>
<dbReference type="AlphaFoldDB" id="A0A5S3P1R0"/>
<organism evidence="4 5">
    <name type="scientific">Qipengyuania marisflavi</name>
    <dbReference type="NCBI Taxonomy" id="2486356"/>
    <lineage>
        <taxon>Bacteria</taxon>
        <taxon>Pseudomonadati</taxon>
        <taxon>Pseudomonadota</taxon>
        <taxon>Alphaproteobacteria</taxon>
        <taxon>Sphingomonadales</taxon>
        <taxon>Erythrobacteraceae</taxon>
        <taxon>Qipengyuania</taxon>
    </lineage>
</organism>
<dbReference type="InterPro" id="IPR019554">
    <property type="entry name" value="Soluble_ligand-bd"/>
</dbReference>
<feature type="domain" description="Soluble ligand binding" evidence="3">
    <location>
        <begin position="141"/>
        <end position="189"/>
    </location>
</feature>
<dbReference type="EMBL" id="VCAO01000006">
    <property type="protein sequence ID" value="TMM46735.1"/>
    <property type="molecule type" value="Genomic_DNA"/>
</dbReference>
<proteinExistence type="predicted"/>
<dbReference type="GO" id="GO:0015159">
    <property type="term" value="F:polysaccharide transmembrane transporter activity"/>
    <property type="evidence" value="ECO:0007669"/>
    <property type="project" value="InterPro"/>
</dbReference>
<dbReference type="Proteomes" id="UP000309668">
    <property type="component" value="Unassembled WGS sequence"/>
</dbReference>
<evidence type="ECO:0000313" key="5">
    <source>
        <dbReference type="Proteomes" id="UP000309668"/>
    </source>
</evidence>
<evidence type="ECO:0000313" key="4">
    <source>
        <dbReference type="EMBL" id="TMM46735.1"/>
    </source>
</evidence>
<evidence type="ECO:0000256" key="1">
    <source>
        <dbReference type="ARBA" id="ARBA00022729"/>
    </source>
</evidence>
<dbReference type="Gene3D" id="3.10.560.10">
    <property type="entry name" value="Outer membrane lipoprotein wza domain like"/>
    <property type="match status" value="1"/>
</dbReference>
<dbReference type="InterPro" id="IPR049712">
    <property type="entry name" value="Poly_export"/>
</dbReference>
<keyword evidence="5" id="KW-1185">Reference proteome</keyword>
<name>A0A5S3P1R0_9SPHN</name>
<feature type="domain" description="Polysaccharide export protein N-terminal" evidence="2">
    <location>
        <begin position="58"/>
        <end position="133"/>
    </location>
</feature>
<dbReference type="Pfam" id="PF02563">
    <property type="entry name" value="Poly_export"/>
    <property type="match status" value="1"/>
</dbReference>
<accession>A0A5S3P1R0</accession>
<comment type="caution">
    <text evidence="4">The sequence shown here is derived from an EMBL/GenBank/DDBJ whole genome shotgun (WGS) entry which is preliminary data.</text>
</comment>
<dbReference type="PANTHER" id="PTHR33619">
    <property type="entry name" value="POLYSACCHARIDE EXPORT PROTEIN GFCE-RELATED"/>
    <property type="match status" value="1"/>
</dbReference>
<keyword evidence="1" id="KW-0732">Signal</keyword>
<evidence type="ECO:0000259" key="2">
    <source>
        <dbReference type="Pfam" id="PF02563"/>
    </source>
</evidence>
<sequence length="243" mass="26160">MGSRRMNAVIEWAGTHRRALQAAALALAVAGCTNTSVSEDLPRGAAAYAAIQPPGAEAVTEYRIKPFDILTISTFNEPGLTFAKIPIDAVGQFSFPFIGRVDAAGLSPHQIEMEIKQRLDARYTQNAQVTVFVASASGLLFTVEGDVKKPGAFEYTGETTLLQTLARAGSPTETAKLSEVVVFRVIDGQRYGGVFNAQDIREGRVDDPIIFPGDTVVVGYSAIKSGWREFLSIGPIVNAFTRF</sequence>
<evidence type="ECO:0000259" key="3">
    <source>
        <dbReference type="Pfam" id="PF10531"/>
    </source>
</evidence>